<evidence type="ECO:0000256" key="1">
    <source>
        <dbReference type="SAM" id="MobiDB-lite"/>
    </source>
</evidence>
<dbReference type="AlphaFoldDB" id="A0A2G2YWQ0"/>
<feature type="compositionally biased region" description="Polar residues" evidence="1">
    <location>
        <begin position="49"/>
        <end position="63"/>
    </location>
</feature>
<comment type="caution">
    <text evidence="2">The sequence shown here is derived from an EMBL/GenBank/DDBJ whole genome shotgun (WGS) entry which is preliminary data.</text>
</comment>
<feature type="region of interest" description="Disordered" evidence="1">
    <location>
        <begin position="29"/>
        <end position="69"/>
    </location>
</feature>
<reference evidence="2 3" key="2">
    <citation type="journal article" date="2017" name="Genome Biol.">
        <title>New reference genome sequences of hot pepper reveal the massive evolution of plant disease-resistance genes by retroduplication.</title>
        <authorList>
            <person name="Kim S."/>
            <person name="Park J."/>
            <person name="Yeom S.I."/>
            <person name="Kim Y.M."/>
            <person name="Seo E."/>
            <person name="Kim K.T."/>
            <person name="Kim M.S."/>
            <person name="Lee J.M."/>
            <person name="Cheong K."/>
            <person name="Shin H.S."/>
            <person name="Kim S.B."/>
            <person name="Han K."/>
            <person name="Lee J."/>
            <person name="Park M."/>
            <person name="Lee H.A."/>
            <person name="Lee H.Y."/>
            <person name="Lee Y."/>
            <person name="Oh S."/>
            <person name="Lee J.H."/>
            <person name="Choi E."/>
            <person name="Choi E."/>
            <person name="Lee S.E."/>
            <person name="Jeon J."/>
            <person name="Kim H."/>
            <person name="Choi G."/>
            <person name="Song H."/>
            <person name="Lee J."/>
            <person name="Lee S.C."/>
            <person name="Kwon J.K."/>
            <person name="Lee H.Y."/>
            <person name="Koo N."/>
            <person name="Hong Y."/>
            <person name="Kim R.W."/>
            <person name="Kang W.H."/>
            <person name="Huh J.H."/>
            <person name="Kang B.C."/>
            <person name="Yang T.J."/>
            <person name="Lee Y.H."/>
            <person name="Bennetzen J.L."/>
            <person name="Choi D."/>
        </authorList>
    </citation>
    <scope>NUCLEOTIDE SEQUENCE [LARGE SCALE GENOMIC DNA]</scope>
    <source>
        <strain evidence="3">cv. CM334</strain>
    </source>
</reference>
<reference evidence="2 3" key="1">
    <citation type="journal article" date="2014" name="Nat. Genet.">
        <title>Genome sequence of the hot pepper provides insights into the evolution of pungency in Capsicum species.</title>
        <authorList>
            <person name="Kim S."/>
            <person name="Park M."/>
            <person name="Yeom S.I."/>
            <person name="Kim Y.M."/>
            <person name="Lee J.M."/>
            <person name="Lee H.A."/>
            <person name="Seo E."/>
            <person name="Choi J."/>
            <person name="Cheong K."/>
            <person name="Kim K.T."/>
            <person name="Jung K."/>
            <person name="Lee G.W."/>
            <person name="Oh S.K."/>
            <person name="Bae C."/>
            <person name="Kim S.B."/>
            <person name="Lee H.Y."/>
            <person name="Kim S.Y."/>
            <person name="Kim M.S."/>
            <person name="Kang B.C."/>
            <person name="Jo Y.D."/>
            <person name="Yang H.B."/>
            <person name="Jeong H.J."/>
            <person name="Kang W.H."/>
            <person name="Kwon J.K."/>
            <person name="Shin C."/>
            <person name="Lim J.Y."/>
            <person name="Park J.H."/>
            <person name="Huh J.H."/>
            <person name="Kim J.S."/>
            <person name="Kim B.D."/>
            <person name="Cohen O."/>
            <person name="Paran I."/>
            <person name="Suh M.C."/>
            <person name="Lee S.B."/>
            <person name="Kim Y.K."/>
            <person name="Shin Y."/>
            <person name="Noh S.J."/>
            <person name="Park J."/>
            <person name="Seo Y.S."/>
            <person name="Kwon S.Y."/>
            <person name="Kim H.A."/>
            <person name="Park J.M."/>
            <person name="Kim H.J."/>
            <person name="Choi S.B."/>
            <person name="Bosland P.W."/>
            <person name="Reeves G."/>
            <person name="Jo S.H."/>
            <person name="Lee B.W."/>
            <person name="Cho H.T."/>
            <person name="Choi H.S."/>
            <person name="Lee M.S."/>
            <person name="Yu Y."/>
            <person name="Do Choi Y."/>
            <person name="Park B.S."/>
            <person name="van Deynze A."/>
            <person name="Ashrafi H."/>
            <person name="Hill T."/>
            <person name="Kim W.T."/>
            <person name="Pai H.S."/>
            <person name="Ahn H.K."/>
            <person name="Yeam I."/>
            <person name="Giovannoni J.J."/>
            <person name="Rose J.K."/>
            <person name="Sorensen I."/>
            <person name="Lee S.J."/>
            <person name="Kim R.W."/>
            <person name="Choi I.Y."/>
            <person name="Choi B.S."/>
            <person name="Lim J.S."/>
            <person name="Lee Y.H."/>
            <person name="Choi D."/>
        </authorList>
    </citation>
    <scope>NUCLEOTIDE SEQUENCE [LARGE SCALE GENOMIC DNA]</scope>
    <source>
        <strain evidence="3">cv. CM334</strain>
    </source>
</reference>
<organism evidence="2 3">
    <name type="scientific">Capsicum annuum</name>
    <name type="common">Capsicum pepper</name>
    <dbReference type="NCBI Taxonomy" id="4072"/>
    <lineage>
        <taxon>Eukaryota</taxon>
        <taxon>Viridiplantae</taxon>
        <taxon>Streptophyta</taxon>
        <taxon>Embryophyta</taxon>
        <taxon>Tracheophyta</taxon>
        <taxon>Spermatophyta</taxon>
        <taxon>Magnoliopsida</taxon>
        <taxon>eudicotyledons</taxon>
        <taxon>Gunneridae</taxon>
        <taxon>Pentapetalae</taxon>
        <taxon>asterids</taxon>
        <taxon>lamiids</taxon>
        <taxon>Solanales</taxon>
        <taxon>Solanaceae</taxon>
        <taxon>Solanoideae</taxon>
        <taxon>Capsiceae</taxon>
        <taxon>Capsicum</taxon>
    </lineage>
</organism>
<proteinExistence type="predicted"/>
<sequence>MQIRDPEDHGGWDWPEVFSVSTGSGEFYSSLPNLSPNSERSGRFGASNGVGQSWNNMSISKNPQRPPLSNLDRIQNLENGSSYTSAYIRSNSKDIDTFNSLPDLKISKSLGINSSLLQMDRISVSSSIELRLGHPSKQSKTLGTLAQQTFEHHSIVEPMEHQ</sequence>
<dbReference type="EMBL" id="AYRZ02000008">
    <property type="protein sequence ID" value="PHT74200.1"/>
    <property type="molecule type" value="Genomic_DNA"/>
</dbReference>
<dbReference type="Proteomes" id="UP000222542">
    <property type="component" value="Unassembled WGS sequence"/>
</dbReference>
<feature type="compositionally biased region" description="Polar residues" evidence="1">
    <location>
        <begin position="30"/>
        <end position="39"/>
    </location>
</feature>
<evidence type="ECO:0000313" key="2">
    <source>
        <dbReference type="EMBL" id="PHT74200.1"/>
    </source>
</evidence>
<protein>
    <submittedName>
        <fullName evidence="2">Uncharacterized protein</fullName>
    </submittedName>
</protein>
<accession>A0A2G2YWQ0</accession>
<evidence type="ECO:0000313" key="3">
    <source>
        <dbReference type="Proteomes" id="UP000222542"/>
    </source>
</evidence>
<name>A0A2G2YWQ0_CAPAN</name>
<gene>
    <name evidence="2" type="ORF">T459_21477</name>
</gene>
<dbReference type="Gramene" id="PHT74200">
    <property type="protein sequence ID" value="PHT74200"/>
    <property type="gene ID" value="T459_21477"/>
</dbReference>
<keyword evidence="3" id="KW-1185">Reference proteome</keyword>